<proteinExistence type="predicted"/>
<feature type="region of interest" description="Disordered" evidence="1">
    <location>
        <begin position="30"/>
        <end position="67"/>
    </location>
</feature>
<organism evidence="2 3">
    <name type="scientific">Panicum virgatum</name>
    <name type="common">Blackwell switchgrass</name>
    <dbReference type="NCBI Taxonomy" id="38727"/>
    <lineage>
        <taxon>Eukaryota</taxon>
        <taxon>Viridiplantae</taxon>
        <taxon>Streptophyta</taxon>
        <taxon>Embryophyta</taxon>
        <taxon>Tracheophyta</taxon>
        <taxon>Spermatophyta</taxon>
        <taxon>Magnoliopsida</taxon>
        <taxon>Liliopsida</taxon>
        <taxon>Poales</taxon>
        <taxon>Poaceae</taxon>
        <taxon>PACMAD clade</taxon>
        <taxon>Panicoideae</taxon>
        <taxon>Panicodae</taxon>
        <taxon>Paniceae</taxon>
        <taxon>Panicinae</taxon>
        <taxon>Panicum</taxon>
        <taxon>Panicum sect. Hiantes</taxon>
    </lineage>
</organism>
<comment type="caution">
    <text evidence="2">The sequence shown here is derived from an EMBL/GenBank/DDBJ whole genome shotgun (WGS) entry which is preliminary data.</text>
</comment>
<reference evidence="2" key="1">
    <citation type="submission" date="2020-05" db="EMBL/GenBank/DDBJ databases">
        <title>WGS assembly of Panicum virgatum.</title>
        <authorList>
            <person name="Lovell J.T."/>
            <person name="Jenkins J."/>
            <person name="Shu S."/>
            <person name="Juenger T.E."/>
            <person name="Schmutz J."/>
        </authorList>
    </citation>
    <scope>NUCLEOTIDE SEQUENCE</scope>
    <source>
        <strain evidence="2">AP13</strain>
    </source>
</reference>
<evidence type="ECO:0000313" key="2">
    <source>
        <dbReference type="EMBL" id="KAG2571536.1"/>
    </source>
</evidence>
<evidence type="ECO:0000256" key="1">
    <source>
        <dbReference type="SAM" id="MobiDB-lite"/>
    </source>
</evidence>
<evidence type="ECO:0000313" key="3">
    <source>
        <dbReference type="Proteomes" id="UP000823388"/>
    </source>
</evidence>
<gene>
    <name evidence="2" type="ORF">PVAP13_7KG130455</name>
</gene>
<dbReference type="EMBL" id="CM029049">
    <property type="protein sequence ID" value="KAG2571536.1"/>
    <property type="molecule type" value="Genomic_DNA"/>
</dbReference>
<dbReference type="Proteomes" id="UP000823388">
    <property type="component" value="Chromosome 7K"/>
</dbReference>
<accession>A0A8T0QKY9</accession>
<protein>
    <submittedName>
        <fullName evidence="2">Uncharacterized protein</fullName>
    </submittedName>
</protein>
<sequence>MAARELGAGGACWEGQWRRRGRAVVARELDGGGAAGSQRAGHAQRRRRRGRVVAAAGKGGSGSRAQRRRCCGISAGKGGVREGWWRQGCPTAAGQPDAPTLREEPAAGKS</sequence>
<dbReference type="AlphaFoldDB" id="A0A8T0QKY9"/>
<feature type="region of interest" description="Disordered" evidence="1">
    <location>
        <begin position="87"/>
        <end position="110"/>
    </location>
</feature>
<keyword evidence="3" id="KW-1185">Reference proteome</keyword>
<feature type="compositionally biased region" description="Basic and acidic residues" evidence="1">
    <location>
        <begin position="100"/>
        <end position="110"/>
    </location>
</feature>
<name>A0A8T0QKY9_PANVG</name>
<feature type="compositionally biased region" description="Basic residues" evidence="1">
    <location>
        <begin position="42"/>
        <end position="51"/>
    </location>
</feature>